<sequence length="133" mass="14382">MEQPEQIRAMRESFARGENSVSPLALRWQALHETAQEIAAMAALAREPFTKELAGFPARVADCGENRAYFVERGLNDIDAMLQPGLTALRLIASRGSDTTAPALALWREFYFARAGLLAMCPASGAVTLAAAD</sequence>
<proteinExistence type="predicted"/>
<evidence type="ECO:0000313" key="2">
    <source>
        <dbReference type="Proteomes" id="UP000057938"/>
    </source>
</evidence>
<dbReference type="AlphaFoldDB" id="A0A0M4LX65"/>
<evidence type="ECO:0000313" key="1">
    <source>
        <dbReference type="EMBL" id="ALE17734.1"/>
    </source>
</evidence>
<reference evidence="1 2" key="1">
    <citation type="submission" date="2015-09" db="EMBL/GenBank/DDBJ databases">
        <title>Complete genome sequence of a benzo[a]pyrene-degrading bacterium Altererythrobacter epoxidivorans CGMCC 1.7731T.</title>
        <authorList>
            <person name="Li Z."/>
            <person name="Cheng H."/>
            <person name="Huo Y."/>
            <person name="Xu X."/>
        </authorList>
    </citation>
    <scope>NUCLEOTIDE SEQUENCE [LARGE SCALE GENOMIC DNA]</scope>
    <source>
        <strain evidence="1 2">CGMCC 1.7731</strain>
    </source>
</reference>
<dbReference type="Proteomes" id="UP000057938">
    <property type="component" value="Chromosome"/>
</dbReference>
<protein>
    <submittedName>
        <fullName evidence="1">Uncharacterized protein</fullName>
    </submittedName>
</protein>
<dbReference type="EMBL" id="CP012669">
    <property type="protein sequence ID" value="ALE17734.1"/>
    <property type="molecule type" value="Genomic_DNA"/>
</dbReference>
<dbReference type="KEGG" id="aep:AMC99_02461"/>
<accession>A0A0M4LX65</accession>
<dbReference type="STRING" id="361183.AMC99_02461"/>
<gene>
    <name evidence="1" type="ORF">AMC99_02461</name>
</gene>
<name>A0A0M4LX65_9SPHN</name>
<dbReference type="PATRIC" id="fig|361183.4.peg.2416"/>
<organism evidence="1 2">
    <name type="scientific">Altererythrobacter epoxidivorans</name>
    <dbReference type="NCBI Taxonomy" id="361183"/>
    <lineage>
        <taxon>Bacteria</taxon>
        <taxon>Pseudomonadati</taxon>
        <taxon>Pseudomonadota</taxon>
        <taxon>Alphaproteobacteria</taxon>
        <taxon>Sphingomonadales</taxon>
        <taxon>Erythrobacteraceae</taxon>
        <taxon>Altererythrobacter</taxon>
    </lineage>
</organism>
<keyword evidence="2" id="KW-1185">Reference proteome</keyword>
<dbReference type="OrthoDB" id="7506955at2"/>